<evidence type="ECO:0000256" key="2">
    <source>
        <dbReference type="ARBA" id="ARBA00006356"/>
    </source>
</evidence>
<protein>
    <submittedName>
        <fullName evidence="8">Neuropeptide VF precursor</fullName>
    </submittedName>
</protein>
<feature type="signal peptide" evidence="7">
    <location>
        <begin position="1"/>
        <end position="26"/>
    </location>
</feature>
<keyword evidence="6" id="KW-0527">Neuropeptide</keyword>
<feature type="chain" id="PRO_5035001079" evidence="7">
    <location>
        <begin position="27"/>
        <end position="153"/>
    </location>
</feature>
<dbReference type="AlphaFoldDB" id="A0A8D2Q4J2"/>
<proteinExistence type="inferred from homology"/>
<keyword evidence="5" id="KW-0027">Amidation</keyword>
<comment type="subcellular location">
    <subcellularLocation>
        <location evidence="1">Secreted</location>
    </subcellularLocation>
</comment>
<evidence type="ECO:0000256" key="5">
    <source>
        <dbReference type="ARBA" id="ARBA00022815"/>
    </source>
</evidence>
<evidence type="ECO:0000256" key="4">
    <source>
        <dbReference type="ARBA" id="ARBA00022729"/>
    </source>
</evidence>
<dbReference type="GO" id="GO:0032277">
    <property type="term" value="P:negative regulation of gonadotropin secretion"/>
    <property type="evidence" value="ECO:0007669"/>
    <property type="project" value="TreeGrafter"/>
</dbReference>
<dbReference type="Ensembl" id="ENSVKKT00000019507.1">
    <property type="protein sequence ID" value="ENSVKKP00000019036.1"/>
    <property type="gene ID" value="ENSVKKG00000012944.1"/>
</dbReference>
<accession>A0A8D2Q4J2</accession>
<dbReference type="PANTHER" id="PTHR14403">
    <property type="entry name" value="RFAMIDE PEPTIDE GONADOTROPIN INHIBITORY HORMONE"/>
    <property type="match status" value="1"/>
</dbReference>
<reference evidence="8" key="2">
    <citation type="submission" date="2025-09" db="UniProtKB">
        <authorList>
            <consortium name="Ensembl"/>
        </authorList>
    </citation>
    <scope>IDENTIFICATION</scope>
</reference>
<dbReference type="PANTHER" id="PTHR14403:SF6">
    <property type="entry name" value="PRO-FMRFAMIDE-RELATED NEUROPEPTIDE VF"/>
    <property type="match status" value="1"/>
</dbReference>
<evidence type="ECO:0000313" key="9">
    <source>
        <dbReference type="Proteomes" id="UP000694545"/>
    </source>
</evidence>
<evidence type="ECO:0000256" key="7">
    <source>
        <dbReference type="SAM" id="SignalP"/>
    </source>
</evidence>
<comment type="similarity">
    <text evidence="2">Belongs to the FARP (FMRFamide related peptide) family.</text>
</comment>
<dbReference type="GO" id="GO:0005576">
    <property type="term" value="C:extracellular region"/>
    <property type="evidence" value="ECO:0007669"/>
    <property type="project" value="UniProtKB-SubCell"/>
</dbReference>
<evidence type="ECO:0000256" key="6">
    <source>
        <dbReference type="ARBA" id="ARBA00023320"/>
    </source>
</evidence>
<keyword evidence="4 7" id="KW-0732">Signal</keyword>
<evidence type="ECO:0000256" key="1">
    <source>
        <dbReference type="ARBA" id="ARBA00004613"/>
    </source>
</evidence>
<evidence type="ECO:0000256" key="3">
    <source>
        <dbReference type="ARBA" id="ARBA00022525"/>
    </source>
</evidence>
<reference evidence="8" key="1">
    <citation type="submission" date="2025-08" db="UniProtKB">
        <authorList>
            <consortium name="Ensembl"/>
        </authorList>
    </citation>
    <scope>IDENTIFICATION</scope>
</reference>
<dbReference type="Proteomes" id="UP000694545">
    <property type="component" value="Unplaced"/>
</dbReference>
<name>A0A8D2Q4J2_VARKO</name>
<dbReference type="GO" id="GO:0005102">
    <property type="term" value="F:signaling receptor binding"/>
    <property type="evidence" value="ECO:0007669"/>
    <property type="project" value="TreeGrafter"/>
</dbReference>
<keyword evidence="9" id="KW-1185">Reference proteome</keyword>
<dbReference type="GO" id="GO:0007218">
    <property type="term" value="P:neuropeptide signaling pathway"/>
    <property type="evidence" value="ECO:0007669"/>
    <property type="project" value="UniProtKB-KW"/>
</dbReference>
<dbReference type="InterPro" id="IPR026297">
    <property type="entry name" value="FMRFamide-related/fGRP"/>
</dbReference>
<sequence length="153" mass="17660">IKIIPMNTLILFTLVTTLLSASKTICLDGSLMPNLQSKEEYNEDNYYESSEDIIKENQRSVDLEELKHWELQNFMKMTTPTGKKVPDSVANLPLRFGRHFQKERSIKPAANLPLRFGRAPSGNLSRHRLPFSHRISQRIPSLQLILSFSFFQI</sequence>
<evidence type="ECO:0000313" key="8">
    <source>
        <dbReference type="Ensembl" id="ENSVKKP00000019036.1"/>
    </source>
</evidence>
<organism evidence="8 9">
    <name type="scientific">Varanus komodoensis</name>
    <name type="common">Komodo dragon</name>
    <dbReference type="NCBI Taxonomy" id="61221"/>
    <lineage>
        <taxon>Eukaryota</taxon>
        <taxon>Metazoa</taxon>
        <taxon>Chordata</taxon>
        <taxon>Craniata</taxon>
        <taxon>Vertebrata</taxon>
        <taxon>Euteleostomi</taxon>
        <taxon>Lepidosauria</taxon>
        <taxon>Squamata</taxon>
        <taxon>Bifurcata</taxon>
        <taxon>Unidentata</taxon>
        <taxon>Episquamata</taxon>
        <taxon>Toxicofera</taxon>
        <taxon>Anguimorpha</taxon>
        <taxon>Paleoanguimorpha</taxon>
        <taxon>Varanoidea</taxon>
        <taxon>Varanidae</taxon>
        <taxon>Varanus</taxon>
    </lineage>
</organism>
<keyword evidence="3" id="KW-0964">Secreted</keyword>